<evidence type="ECO:0000256" key="7">
    <source>
        <dbReference type="ARBA" id="ARBA00022777"/>
    </source>
</evidence>
<evidence type="ECO:0000259" key="12">
    <source>
        <dbReference type="PROSITE" id="PS50109"/>
    </source>
</evidence>
<evidence type="ECO:0000313" key="14">
    <source>
        <dbReference type="EMBL" id="MYL81529.1"/>
    </source>
</evidence>
<evidence type="ECO:0000256" key="1">
    <source>
        <dbReference type="ARBA" id="ARBA00000085"/>
    </source>
</evidence>
<keyword evidence="15" id="KW-1185">Reference proteome</keyword>
<dbReference type="CDD" id="cd00082">
    <property type="entry name" value="HisKA"/>
    <property type="match status" value="1"/>
</dbReference>
<dbReference type="NCBIfam" id="TIGR00229">
    <property type="entry name" value="sensory_box"/>
    <property type="match status" value="1"/>
</dbReference>
<dbReference type="PROSITE" id="PS50112">
    <property type="entry name" value="PAS"/>
    <property type="match status" value="1"/>
</dbReference>
<keyword evidence="8" id="KW-0067">ATP-binding</keyword>
<dbReference type="GO" id="GO:0030295">
    <property type="term" value="F:protein kinase activator activity"/>
    <property type="evidence" value="ECO:0007669"/>
    <property type="project" value="TreeGrafter"/>
</dbReference>
<dbReference type="InterPro" id="IPR003594">
    <property type="entry name" value="HATPase_dom"/>
</dbReference>
<evidence type="ECO:0000313" key="15">
    <source>
        <dbReference type="Proteomes" id="UP000482487"/>
    </source>
</evidence>
<dbReference type="PROSITE" id="PS50109">
    <property type="entry name" value="HIS_KIN"/>
    <property type="match status" value="1"/>
</dbReference>
<dbReference type="InterPro" id="IPR036890">
    <property type="entry name" value="HATPase_C_sf"/>
</dbReference>
<proteinExistence type="predicted"/>
<feature type="domain" description="Histidine kinase" evidence="12">
    <location>
        <begin position="220"/>
        <end position="435"/>
    </location>
</feature>
<dbReference type="AlphaFoldDB" id="A0A7C9MGZ5"/>
<keyword evidence="7" id="KW-0418">Kinase</keyword>
<keyword evidence="9" id="KW-1133">Transmembrane helix</keyword>
<comment type="caution">
    <text evidence="14">The sequence shown here is derived from an EMBL/GenBank/DDBJ whole genome shotgun (WGS) entry which is preliminary data.</text>
</comment>
<dbReference type="SUPFAM" id="SSF55874">
    <property type="entry name" value="ATPase domain of HSP90 chaperone/DNA topoisomerase II/histidine kinase"/>
    <property type="match status" value="1"/>
</dbReference>
<evidence type="ECO:0000256" key="8">
    <source>
        <dbReference type="ARBA" id="ARBA00022840"/>
    </source>
</evidence>
<evidence type="ECO:0000256" key="5">
    <source>
        <dbReference type="ARBA" id="ARBA00022692"/>
    </source>
</evidence>
<accession>A0A7C9MGZ5</accession>
<feature type="domain" description="PAS" evidence="13">
    <location>
        <begin position="91"/>
        <end position="134"/>
    </location>
</feature>
<dbReference type="GO" id="GO:0000155">
    <property type="term" value="F:phosphorelay sensor kinase activity"/>
    <property type="evidence" value="ECO:0007669"/>
    <property type="project" value="InterPro"/>
</dbReference>
<dbReference type="InterPro" id="IPR005467">
    <property type="entry name" value="His_kinase_dom"/>
</dbReference>
<organism evidence="14 15">
    <name type="scientific">Solidesulfovibrio aerotolerans</name>
    <dbReference type="NCBI Taxonomy" id="295255"/>
    <lineage>
        <taxon>Bacteria</taxon>
        <taxon>Pseudomonadati</taxon>
        <taxon>Thermodesulfobacteriota</taxon>
        <taxon>Desulfovibrionia</taxon>
        <taxon>Desulfovibrionales</taxon>
        <taxon>Desulfovibrionaceae</taxon>
        <taxon>Solidesulfovibrio</taxon>
    </lineage>
</organism>
<dbReference type="OrthoDB" id="9787818at2"/>
<sequence>MDFDAYWQEKQVVAHAQEVQANPKDTDWPTEYQRLADEYEKLYLSLQRLVRISDKMGESIKEAHTTIQKQKKTLDKSNKNLLLREKMLEEKICEFENVFNNSSVGIALVDESGKIYRHNTRLASLLGYTAQDIVYNEIESFLVTSANSCISEQQKLPKPSGSEIISLECPFATKTGDPFWGHLSGKLLNPNSKDSGFIWTIQDISSRKALEYLREDVIRIMQHDLKSNLNAIVNLPGIISADGNLSPEQQKSLNYIANAGEQMLRQIDFSKDIFHMEMNTYKLIPVPVDIITIAKQVVQDITLSKKTKPTFAMTYEDRTLHLGDLLLVTGDHLLCYNTLMNIAKNAAEAATEEESIKINFYAKDLIEIHITNTMPIPQHILPKLFQKYVTHGKIGGTGLGVYSARLMTLAQHGSLEVFSSPEAGTTVVVKLPRSVAG</sequence>
<evidence type="ECO:0000259" key="13">
    <source>
        <dbReference type="PROSITE" id="PS50112"/>
    </source>
</evidence>
<dbReference type="InterPro" id="IPR035965">
    <property type="entry name" value="PAS-like_dom_sf"/>
</dbReference>
<dbReference type="RefSeq" id="WP_160957651.1">
    <property type="nucleotide sequence ID" value="NZ_WVUD01000001.1"/>
</dbReference>
<dbReference type="GO" id="GO:0005524">
    <property type="term" value="F:ATP binding"/>
    <property type="evidence" value="ECO:0007669"/>
    <property type="project" value="UniProtKB-KW"/>
</dbReference>
<dbReference type="GO" id="GO:0007234">
    <property type="term" value="P:osmosensory signaling via phosphorelay pathway"/>
    <property type="evidence" value="ECO:0007669"/>
    <property type="project" value="TreeGrafter"/>
</dbReference>
<dbReference type="EMBL" id="WVUD01000001">
    <property type="protein sequence ID" value="MYL81529.1"/>
    <property type="molecule type" value="Genomic_DNA"/>
</dbReference>
<dbReference type="Pfam" id="PF02518">
    <property type="entry name" value="HATPase_c"/>
    <property type="match status" value="1"/>
</dbReference>
<dbReference type="PANTHER" id="PTHR42878:SF7">
    <property type="entry name" value="SENSOR HISTIDINE KINASE GLRK"/>
    <property type="match status" value="1"/>
</dbReference>
<dbReference type="EC" id="2.7.13.3" evidence="3"/>
<dbReference type="Proteomes" id="UP000482487">
    <property type="component" value="Unassembled WGS sequence"/>
</dbReference>
<evidence type="ECO:0000256" key="6">
    <source>
        <dbReference type="ARBA" id="ARBA00022741"/>
    </source>
</evidence>
<dbReference type="Gene3D" id="3.30.565.10">
    <property type="entry name" value="Histidine kinase-like ATPase, C-terminal domain"/>
    <property type="match status" value="1"/>
</dbReference>
<gene>
    <name evidence="14" type="ORF">GTA51_00045</name>
</gene>
<protein>
    <recommendedName>
        <fullName evidence="3">histidine kinase</fullName>
        <ecNumber evidence="3">2.7.13.3</ecNumber>
    </recommendedName>
</protein>
<comment type="subcellular location">
    <subcellularLocation>
        <location evidence="2">Membrane</location>
        <topology evidence="2">Multi-pass membrane protein</topology>
    </subcellularLocation>
</comment>
<dbReference type="Pfam" id="PF13426">
    <property type="entry name" value="PAS_9"/>
    <property type="match status" value="1"/>
</dbReference>
<dbReference type="Gene3D" id="1.10.287.130">
    <property type="match status" value="1"/>
</dbReference>
<keyword evidence="6" id="KW-0547">Nucleotide-binding</keyword>
<dbReference type="InterPro" id="IPR003661">
    <property type="entry name" value="HisK_dim/P_dom"/>
</dbReference>
<dbReference type="SMART" id="SM00387">
    <property type="entry name" value="HATPase_c"/>
    <property type="match status" value="1"/>
</dbReference>
<reference evidence="14 15" key="1">
    <citation type="submission" date="2020-01" db="EMBL/GenBank/DDBJ databases">
        <title>Genome sequence of Desulfovibrio aerotolerans DSM 16695(T).</title>
        <authorList>
            <person name="Karnachuk O."/>
            <person name="Avakyan M."/>
            <person name="Mardanov A."/>
            <person name="Kadnikov V."/>
            <person name="Ravin N."/>
        </authorList>
    </citation>
    <scope>NUCLEOTIDE SEQUENCE [LARGE SCALE GENOMIC DNA]</scope>
    <source>
        <strain evidence="14 15">DSM 16695</strain>
    </source>
</reference>
<evidence type="ECO:0000256" key="4">
    <source>
        <dbReference type="ARBA" id="ARBA00022679"/>
    </source>
</evidence>
<dbReference type="Gene3D" id="3.30.450.20">
    <property type="entry name" value="PAS domain"/>
    <property type="match status" value="1"/>
</dbReference>
<comment type="catalytic activity">
    <reaction evidence="1">
        <text>ATP + protein L-histidine = ADP + protein N-phospho-L-histidine.</text>
        <dbReference type="EC" id="2.7.13.3"/>
    </reaction>
</comment>
<dbReference type="GO" id="GO:0000156">
    <property type="term" value="F:phosphorelay response regulator activity"/>
    <property type="evidence" value="ECO:0007669"/>
    <property type="project" value="TreeGrafter"/>
</dbReference>
<evidence type="ECO:0000256" key="2">
    <source>
        <dbReference type="ARBA" id="ARBA00004141"/>
    </source>
</evidence>
<dbReference type="PANTHER" id="PTHR42878">
    <property type="entry name" value="TWO-COMPONENT HISTIDINE KINASE"/>
    <property type="match status" value="1"/>
</dbReference>
<dbReference type="InterPro" id="IPR000014">
    <property type="entry name" value="PAS"/>
</dbReference>
<evidence type="ECO:0000256" key="3">
    <source>
        <dbReference type="ARBA" id="ARBA00012438"/>
    </source>
</evidence>
<dbReference type="InterPro" id="IPR036097">
    <property type="entry name" value="HisK_dim/P_sf"/>
</dbReference>
<evidence type="ECO:0000256" key="9">
    <source>
        <dbReference type="ARBA" id="ARBA00022989"/>
    </source>
</evidence>
<keyword evidence="5" id="KW-0812">Transmembrane</keyword>
<dbReference type="InterPro" id="IPR050351">
    <property type="entry name" value="BphY/WalK/GraS-like"/>
</dbReference>
<keyword evidence="11" id="KW-0472">Membrane</keyword>
<dbReference type="SUPFAM" id="SSF55785">
    <property type="entry name" value="PYP-like sensor domain (PAS domain)"/>
    <property type="match status" value="1"/>
</dbReference>
<dbReference type="SUPFAM" id="SSF47384">
    <property type="entry name" value="Homodimeric domain of signal transducing histidine kinase"/>
    <property type="match status" value="1"/>
</dbReference>
<evidence type="ECO:0000256" key="11">
    <source>
        <dbReference type="ARBA" id="ARBA00023136"/>
    </source>
</evidence>
<evidence type="ECO:0000256" key="10">
    <source>
        <dbReference type="ARBA" id="ARBA00023012"/>
    </source>
</evidence>
<dbReference type="GO" id="GO:0016020">
    <property type="term" value="C:membrane"/>
    <property type="evidence" value="ECO:0007669"/>
    <property type="project" value="UniProtKB-SubCell"/>
</dbReference>
<name>A0A7C9MGZ5_9BACT</name>
<keyword evidence="10" id="KW-0902">Two-component regulatory system</keyword>
<keyword evidence="4" id="KW-0808">Transferase</keyword>